<sequence>MGNPFEGQPPAYDGPGPSNEPKRHDAQLQAVPSGFKSSMASIVFFDADKIQFYRFPEEIITIMHSLFTETWDEGVREVKDYEKARQIRLYGVPFKWDRDHNKETRAMLLKIISTLHDLGWIIYTAADFNERDTSRTSLVFRYQVPAPPPCNWLSVSMEDHNHLRIAPLPHPDLISALLEVFGDEVYKKRVTDSDIIMKFSSQVFNSDHDDAALLNDLMLSMLEAFEKFGYTIYTNFNDLMRKEHAIDLFIFQQQKR</sequence>
<comment type="caution">
    <text evidence="2">The sequence shown here is derived from an EMBL/GenBank/DDBJ whole genome shotgun (WGS) entry which is preliminary data.</text>
</comment>
<evidence type="ECO:0000313" key="3">
    <source>
        <dbReference type="Proteomes" id="UP000766486"/>
    </source>
</evidence>
<dbReference type="EMBL" id="CABFNS010000963">
    <property type="protein sequence ID" value="VUC37405.1"/>
    <property type="molecule type" value="Genomic_DNA"/>
</dbReference>
<protein>
    <submittedName>
        <fullName evidence="2">Uncharacterized protein</fullName>
    </submittedName>
</protein>
<evidence type="ECO:0000313" key="2">
    <source>
        <dbReference type="EMBL" id="VUC37405.1"/>
    </source>
</evidence>
<gene>
    <name evidence="2" type="ORF">CLO192961_LOCUS470017</name>
</gene>
<proteinExistence type="predicted"/>
<name>A0ABY6V4M8_BIOOC</name>
<feature type="region of interest" description="Disordered" evidence="1">
    <location>
        <begin position="1"/>
        <end position="26"/>
    </location>
</feature>
<keyword evidence="3" id="KW-1185">Reference proteome</keyword>
<dbReference type="Proteomes" id="UP000766486">
    <property type="component" value="Unassembled WGS sequence"/>
</dbReference>
<evidence type="ECO:0000256" key="1">
    <source>
        <dbReference type="SAM" id="MobiDB-lite"/>
    </source>
</evidence>
<dbReference type="PANTHER" id="PTHR38696:SF1">
    <property type="entry name" value="MEDIATOR OF RNA POLYMERASE II TRANSCRIPTION SUBUNIT 13"/>
    <property type="match status" value="1"/>
</dbReference>
<organism evidence="2 3">
    <name type="scientific">Bionectria ochroleuca</name>
    <name type="common">Gliocladium roseum</name>
    <dbReference type="NCBI Taxonomy" id="29856"/>
    <lineage>
        <taxon>Eukaryota</taxon>
        <taxon>Fungi</taxon>
        <taxon>Dikarya</taxon>
        <taxon>Ascomycota</taxon>
        <taxon>Pezizomycotina</taxon>
        <taxon>Sordariomycetes</taxon>
        <taxon>Hypocreomycetidae</taxon>
        <taxon>Hypocreales</taxon>
        <taxon>Bionectriaceae</taxon>
        <taxon>Clonostachys</taxon>
    </lineage>
</organism>
<dbReference type="PANTHER" id="PTHR38696">
    <property type="entry name" value="MEDIATOR OF RNA POLYMERASE II TRANSCRIPTION SUBUNIT 13"/>
    <property type="match status" value="1"/>
</dbReference>
<accession>A0ABY6V4M8</accession>
<reference evidence="2 3" key="1">
    <citation type="submission" date="2019-06" db="EMBL/GenBank/DDBJ databases">
        <authorList>
            <person name="Broberg M."/>
        </authorList>
    </citation>
    <scope>NUCLEOTIDE SEQUENCE [LARGE SCALE GENOMIC DNA]</scope>
</reference>